<accession>A0AAE1BN49</accession>
<dbReference type="AlphaFoldDB" id="A0AAE1BN49"/>
<dbReference type="Proteomes" id="UP001286313">
    <property type="component" value="Unassembled WGS sequence"/>
</dbReference>
<evidence type="ECO:0000313" key="2">
    <source>
        <dbReference type="Proteomes" id="UP001286313"/>
    </source>
</evidence>
<organism evidence="1 2">
    <name type="scientific">Petrolisthes cinctipes</name>
    <name type="common">Flat porcelain crab</name>
    <dbReference type="NCBI Taxonomy" id="88211"/>
    <lineage>
        <taxon>Eukaryota</taxon>
        <taxon>Metazoa</taxon>
        <taxon>Ecdysozoa</taxon>
        <taxon>Arthropoda</taxon>
        <taxon>Crustacea</taxon>
        <taxon>Multicrustacea</taxon>
        <taxon>Malacostraca</taxon>
        <taxon>Eumalacostraca</taxon>
        <taxon>Eucarida</taxon>
        <taxon>Decapoda</taxon>
        <taxon>Pleocyemata</taxon>
        <taxon>Anomura</taxon>
        <taxon>Galatheoidea</taxon>
        <taxon>Porcellanidae</taxon>
        <taxon>Petrolisthes</taxon>
    </lineage>
</organism>
<name>A0AAE1BN49_PETCI</name>
<dbReference type="EMBL" id="JAWQEG010006819">
    <property type="protein sequence ID" value="KAK3853807.1"/>
    <property type="molecule type" value="Genomic_DNA"/>
</dbReference>
<reference evidence="1" key="1">
    <citation type="submission" date="2023-10" db="EMBL/GenBank/DDBJ databases">
        <title>Genome assemblies of two species of porcelain crab, Petrolisthes cinctipes and Petrolisthes manimaculis (Anomura: Porcellanidae).</title>
        <authorList>
            <person name="Angst P."/>
        </authorList>
    </citation>
    <scope>NUCLEOTIDE SEQUENCE</scope>
    <source>
        <strain evidence="1">PB745_01</strain>
        <tissue evidence="1">Gill</tissue>
    </source>
</reference>
<sequence>MKVQSFHSGVYIGKPRSSLSRYSAADSSQLTFPSPLPSLPSLLPNLISPSLLSYPVFLPNLISPSLLSYPALLPNLISPSLLPYLAFLPNHISPSLLPYPAFLPNLISPSLLPYLAFLPNLISPSLLPYPAFLPNLISPSLLPYPAFLPNLISSSLLSYSALLPNHISPSLLSYPALLPYITSSSPRSQLPPPLHFPSLTFHQLIATLHDQTYQLHLIIPPCFNTLPLQPNSHPILITTTPSYLTFPISGYVRGLFWGGGALKCVKVQFVLKIISSATVRANRAICCPPP</sequence>
<protein>
    <submittedName>
        <fullName evidence="1">Uncharacterized protein</fullName>
    </submittedName>
</protein>
<gene>
    <name evidence="1" type="ORF">Pcinc_039669</name>
</gene>
<comment type="caution">
    <text evidence="1">The sequence shown here is derived from an EMBL/GenBank/DDBJ whole genome shotgun (WGS) entry which is preliminary data.</text>
</comment>
<keyword evidence="2" id="KW-1185">Reference proteome</keyword>
<evidence type="ECO:0000313" key="1">
    <source>
        <dbReference type="EMBL" id="KAK3853807.1"/>
    </source>
</evidence>
<proteinExistence type="predicted"/>